<comment type="caution">
    <text evidence="2">The sequence shown here is derived from an EMBL/GenBank/DDBJ whole genome shotgun (WGS) entry which is preliminary data.</text>
</comment>
<evidence type="ECO:0000313" key="2">
    <source>
        <dbReference type="EMBL" id="KAL0922750.1"/>
    </source>
</evidence>
<evidence type="ECO:0000313" key="3">
    <source>
        <dbReference type="Proteomes" id="UP001552299"/>
    </source>
</evidence>
<keyword evidence="3" id="KW-1185">Reference proteome</keyword>
<feature type="region of interest" description="Disordered" evidence="1">
    <location>
        <begin position="220"/>
        <end position="289"/>
    </location>
</feature>
<dbReference type="Proteomes" id="UP001552299">
    <property type="component" value="Unassembled WGS sequence"/>
</dbReference>
<dbReference type="EMBL" id="JANQDX010000006">
    <property type="protein sequence ID" value="KAL0922750.1"/>
    <property type="molecule type" value="Genomic_DNA"/>
</dbReference>
<proteinExistence type="predicted"/>
<dbReference type="AlphaFoldDB" id="A0ABD0VCN6"/>
<protein>
    <submittedName>
        <fullName evidence="2">Uncharacterized protein</fullName>
    </submittedName>
</protein>
<organism evidence="2 3">
    <name type="scientific">Dendrobium thyrsiflorum</name>
    <name type="common">Pinecone-like raceme dendrobium</name>
    <name type="synonym">Orchid</name>
    <dbReference type="NCBI Taxonomy" id="117978"/>
    <lineage>
        <taxon>Eukaryota</taxon>
        <taxon>Viridiplantae</taxon>
        <taxon>Streptophyta</taxon>
        <taxon>Embryophyta</taxon>
        <taxon>Tracheophyta</taxon>
        <taxon>Spermatophyta</taxon>
        <taxon>Magnoliopsida</taxon>
        <taxon>Liliopsida</taxon>
        <taxon>Asparagales</taxon>
        <taxon>Orchidaceae</taxon>
        <taxon>Epidendroideae</taxon>
        <taxon>Malaxideae</taxon>
        <taxon>Dendrobiinae</taxon>
        <taxon>Dendrobium</taxon>
    </lineage>
</organism>
<name>A0ABD0VCN6_DENTH</name>
<evidence type="ECO:0000256" key="1">
    <source>
        <dbReference type="SAM" id="MobiDB-lite"/>
    </source>
</evidence>
<reference evidence="2 3" key="1">
    <citation type="journal article" date="2024" name="Plant Biotechnol. J.">
        <title>Dendrobium thyrsiflorum genome and its molecular insights into genes involved in important horticultural traits.</title>
        <authorList>
            <person name="Chen B."/>
            <person name="Wang J.Y."/>
            <person name="Zheng P.J."/>
            <person name="Li K.L."/>
            <person name="Liang Y.M."/>
            <person name="Chen X.F."/>
            <person name="Zhang C."/>
            <person name="Zhao X."/>
            <person name="He X."/>
            <person name="Zhang G.Q."/>
            <person name="Liu Z.J."/>
            <person name="Xu Q."/>
        </authorList>
    </citation>
    <scope>NUCLEOTIDE SEQUENCE [LARGE SCALE GENOMIC DNA]</scope>
    <source>
        <strain evidence="2">GZMU011</strain>
    </source>
</reference>
<accession>A0ABD0VCN6</accession>
<sequence length="320" mass="34855">MNIDDLLPSITFTSSSTSTTSASLVSSRVAVAAVSASSGSAAGSERAMEDRRRSSQGLKAVSIVTHARARPPATTSADFRAPFSLSLPPIALSLSPLRSRVSSQNSRNASLGSNTRGMKAENLESFFFLLKKAENLEFFFTLLVKAENLDLISYRTIHNCPGRYVHIGPSRVRSKFRTESSGRLVSGFELIVQDDVVSYRTILSNAWVRYNDRLDEQTPVSACRGSLPSPWSGEKGKKRGSLPSPWSGEKGKKRGSLPSPWSGEKGKKSGSLPSPWSGEKGKSCGSLPKEGRRVLCHHRVVVKKEERDYFVRASPPCCKC</sequence>
<gene>
    <name evidence="2" type="ORF">M5K25_006765</name>
</gene>